<reference evidence="2 3" key="1">
    <citation type="submission" date="2019-07" db="EMBL/GenBank/DDBJ databases">
        <authorList>
            <person name="Li J."/>
        </authorList>
    </citation>
    <scope>NUCLEOTIDE SEQUENCE [LARGE SCALE GENOMIC DNA]</scope>
    <source>
        <strain evidence="2 3">TKL69</strain>
    </source>
</reference>
<dbReference type="PANTHER" id="PTHR18964">
    <property type="entry name" value="ROK (REPRESSOR, ORF, KINASE) FAMILY"/>
    <property type="match status" value="1"/>
</dbReference>
<sequence length="290" mass="31743">MNRYMAFDIGGTFVKYGVVTEQAEILKQSKTPTPKDLHSLVDLISNITKEYPEERIEGVAVSAPGAVSESGIIYGFSALPYIHGPNVKELLEEKTGYPVFMENDANAAGYAEIWNGAGKGMKDVLLVILGTGVGGAVFKDGVIHKGANLHGGEFGYMLVDGKRTWSDTAATASLLRRVAKKKQVDAETLSGEGIFEQAEQGDQDCQEAIEDFYHMIALGIYNLQYMYDPEVILLGGGISAREDLVAQVNRRVEQIMKEVEIAKIKPNVEVCQHRQNANLLGAVYGFINHR</sequence>
<gene>
    <name evidence="2" type="ORF">FN924_05135</name>
</gene>
<dbReference type="Proteomes" id="UP000315215">
    <property type="component" value="Chromosome"/>
</dbReference>
<evidence type="ECO:0000313" key="2">
    <source>
        <dbReference type="EMBL" id="QDP39614.1"/>
    </source>
</evidence>
<dbReference type="EMBL" id="CP041666">
    <property type="protein sequence ID" value="QDP39614.1"/>
    <property type="molecule type" value="Genomic_DNA"/>
</dbReference>
<protein>
    <submittedName>
        <fullName evidence="2">ROK family protein</fullName>
    </submittedName>
</protein>
<dbReference type="InterPro" id="IPR000600">
    <property type="entry name" value="ROK"/>
</dbReference>
<dbReference type="CDD" id="cd24152">
    <property type="entry name" value="ASKHA_NBD_ROK-like"/>
    <property type="match status" value="1"/>
</dbReference>
<dbReference type="Pfam" id="PF00480">
    <property type="entry name" value="ROK"/>
    <property type="match status" value="1"/>
</dbReference>
<dbReference type="SUPFAM" id="SSF53067">
    <property type="entry name" value="Actin-like ATPase domain"/>
    <property type="match status" value="1"/>
</dbReference>
<evidence type="ECO:0000256" key="1">
    <source>
        <dbReference type="ARBA" id="ARBA00006479"/>
    </source>
</evidence>
<dbReference type="RefSeq" id="WP_143892380.1">
    <property type="nucleotide sequence ID" value="NZ_CP041666.1"/>
</dbReference>
<organism evidence="2 3">
    <name type="scientific">Radiobacillus deserti</name>
    <dbReference type="NCBI Taxonomy" id="2594883"/>
    <lineage>
        <taxon>Bacteria</taxon>
        <taxon>Bacillati</taxon>
        <taxon>Bacillota</taxon>
        <taxon>Bacilli</taxon>
        <taxon>Bacillales</taxon>
        <taxon>Bacillaceae</taxon>
        <taxon>Radiobacillus</taxon>
    </lineage>
</organism>
<dbReference type="KEGG" id="aqt:FN924_05135"/>
<dbReference type="InterPro" id="IPR043129">
    <property type="entry name" value="ATPase_NBD"/>
</dbReference>
<evidence type="ECO:0000313" key="3">
    <source>
        <dbReference type="Proteomes" id="UP000315215"/>
    </source>
</evidence>
<dbReference type="AlphaFoldDB" id="A0A516KDX7"/>
<keyword evidence="3" id="KW-1185">Reference proteome</keyword>
<accession>A0A516KDX7</accession>
<proteinExistence type="inferred from homology"/>
<comment type="similarity">
    <text evidence="1">Belongs to the ROK (NagC/XylR) family.</text>
</comment>
<dbReference type="Gene3D" id="3.30.420.40">
    <property type="match status" value="2"/>
</dbReference>
<dbReference type="PANTHER" id="PTHR18964:SF170">
    <property type="entry name" value="SUGAR KINASE"/>
    <property type="match status" value="1"/>
</dbReference>
<dbReference type="OrthoDB" id="9795247at2"/>
<name>A0A516KDX7_9BACI</name>